<evidence type="ECO:0000256" key="1">
    <source>
        <dbReference type="SAM" id="MobiDB-lite"/>
    </source>
</evidence>
<protein>
    <submittedName>
        <fullName evidence="2">Uncharacterized protein</fullName>
    </submittedName>
</protein>
<proteinExistence type="predicted"/>
<sequence length="30" mass="3598">MIIVKQPTNEEHKRRLKRSGRTENGLYIDD</sequence>
<accession>A0A1E3KPB5</accession>
<comment type="caution">
    <text evidence="2">The sequence shown here is derived from an EMBL/GenBank/DDBJ whole genome shotgun (WGS) entry which is preliminary data.</text>
</comment>
<dbReference type="EMBL" id="MCOL01000001">
    <property type="protein sequence ID" value="ODO60705.1"/>
    <property type="molecule type" value="Genomic_DNA"/>
</dbReference>
<organism evidence="2 3">
    <name type="scientific">Lactiplantibacillus plantarum</name>
    <name type="common">Lactobacillus plantarum</name>
    <dbReference type="NCBI Taxonomy" id="1590"/>
    <lineage>
        <taxon>Bacteria</taxon>
        <taxon>Bacillati</taxon>
        <taxon>Bacillota</taxon>
        <taxon>Bacilli</taxon>
        <taxon>Lactobacillales</taxon>
        <taxon>Lactobacillaceae</taxon>
        <taxon>Lactiplantibacillus</taxon>
    </lineage>
</organism>
<feature type="region of interest" description="Disordered" evidence="1">
    <location>
        <begin position="1"/>
        <end position="30"/>
    </location>
</feature>
<evidence type="ECO:0000313" key="2">
    <source>
        <dbReference type="EMBL" id="ODO60705.1"/>
    </source>
</evidence>
<name>A0A1E3KPB5_LACPN</name>
<evidence type="ECO:0000313" key="3">
    <source>
        <dbReference type="Proteomes" id="UP000094892"/>
    </source>
</evidence>
<gene>
    <name evidence="2" type="ORF">LPJSA22_00650</name>
</gene>
<reference evidence="2 3" key="1">
    <citation type="submission" date="2016-08" db="EMBL/GenBank/DDBJ databases">
        <title>Genome sequencing of Lactobacillus plantarum JSA22, isolated from fermented soybean paste.</title>
        <authorList>
            <person name="Choi H.S."/>
        </authorList>
    </citation>
    <scope>NUCLEOTIDE SEQUENCE [LARGE SCALE GENOMIC DNA]</scope>
    <source>
        <strain evidence="2 3">JSA22</strain>
    </source>
</reference>
<dbReference type="Proteomes" id="UP000094892">
    <property type="component" value="Unassembled WGS sequence"/>
</dbReference>
<dbReference type="AlphaFoldDB" id="A0A1E3KPB5"/>